<evidence type="ECO:0000313" key="3">
    <source>
        <dbReference type="Proteomes" id="UP001142648"/>
    </source>
</evidence>
<reference evidence="2" key="1">
    <citation type="submission" date="2022-09" db="EMBL/GenBank/DDBJ databases">
        <title>The genome sequence of Tsuneonella sp. YG55.</title>
        <authorList>
            <person name="Liu Y."/>
        </authorList>
    </citation>
    <scope>NUCLEOTIDE SEQUENCE</scope>
    <source>
        <strain evidence="2">YG55</strain>
    </source>
</reference>
<protein>
    <submittedName>
        <fullName evidence="2">CoA transferase</fullName>
    </submittedName>
</protein>
<dbReference type="EMBL" id="JAOAMV010000001">
    <property type="protein sequence ID" value="MCT2557513.1"/>
    <property type="molecule type" value="Genomic_DNA"/>
</dbReference>
<dbReference type="InterPro" id="IPR044855">
    <property type="entry name" value="CoA-Trfase_III_dom3_sf"/>
</dbReference>
<dbReference type="InterPro" id="IPR050483">
    <property type="entry name" value="CoA-transferase_III_domain"/>
</dbReference>
<dbReference type="Gene3D" id="3.30.1540.10">
    <property type="entry name" value="formyl-coa transferase, domain 3"/>
    <property type="match status" value="1"/>
</dbReference>
<dbReference type="PANTHER" id="PTHR48207">
    <property type="entry name" value="SUCCINATE--HYDROXYMETHYLGLUTARATE COA-TRANSFERASE"/>
    <property type="match status" value="1"/>
</dbReference>
<dbReference type="Proteomes" id="UP001142648">
    <property type="component" value="Unassembled WGS sequence"/>
</dbReference>
<dbReference type="GO" id="GO:0008410">
    <property type="term" value="F:CoA-transferase activity"/>
    <property type="evidence" value="ECO:0007669"/>
    <property type="project" value="TreeGrafter"/>
</dbReference>
<evidence type="ECO:0000313" key="2">
    <source>
        <dbReference type="EMBL" id="MCT2557513.1"/>
    </source>
</evidence>
<dbReference type="InterPro" id="IPR023606">
    <property type="entry name" value="CoA-Trfase_III_dom_1_sf"/>
</dbReference>
<comment type="caution">
    <text evidence="2">The sequence shown here is derived from an EMBL/GenBank/DDBJ whole genome shotgun (WGS) entry which is preliminary data.</text>
</comment>
<accession>A0A9X2VY73</accession>
<proteinExistence type="predicted"/>
<dbReference type="PANTHER" id="PTHR48207:SF4">
    <property type="entry name" value="BLL6097 PROTEIN"/>
    <property type="match status" value="1"/>
</dbReference>
<dbReference type="InterPro" id="IPR003673">
    <property type="entry name" value="CoA-Trfase_fam_III"/>
</dbReference>
<dbReference type="AlphaFoldDB" id="A0A9X2VY73"/>
<organism evidence="2 3">
    <name type="scientific">Tsuneonella litorea</name>
    <dbReference type="NCBI Taxonomy" id="2976475"/>
    <lineage>
        <taxon>Bacteria</taxon>
        <taxon>Pseudomonadati</taxon>
        <taxon>Pseudomonadota</taxon>
        <taxon>Alphaproteobacteria</taxon>
        <taxon>Sphingomonadales</taxon>
        <taxon>Erythrobacteraceae</taxon>
        <taxon>Tsuneonella</taxon>
    </lineage>
</organism>
<name>A0A9X2VY73_9SPHN</name>
<keyword evidence="3" id="KW-1185">Reference proteome</keyword>
<dbReference type="Gene3D" id="3.40.50.10540">
    <property type="entry name" value="Crotonobetainyl-coa:carnitine coa-transferase, domain 1"/>
    <property type="match status" value="1"/>
</dbReference>
<keyword evidence="1 2" id="KW-0808">Transferase</keyword>
<gene>
    <name evidence="2" type="ORF">N0B51_00815</name>
</gene>
<dbReference type="Pfam" id="PF02515">
    <property type="entry name" value="CoA_transf_3"/>
    <property type="match status" value="1"/>
</dbReference>
<sequence length="411" mass="43077">MKKVDEESGDGSGTFAPLEGVRILDFSSNMAGPFATMILAQLGADVIKVEAPSGDDARAWPPEVDGTGIAYRHMNAGKRGIVLDLGTESGRKAALTLAARSDVLLQSMRPGVAERIGIGEDAVRAVNPDILYYALNAFGAGPVGSGLPGYDPLVQAYTGIMMMNGHDGAPPVRCAPSVVDLGTGQWVAMGVLAAVLAKQRGQQIRGMETALVDTAFSLVAYQATAAKMSGKRPARAGSGNPIAAPYEVYPARDGNLMIAAPNQRLWERVAKVIGIEELVADPRFLTVADRSRNNAELTVEIGRALAGADVATWVGRLHDGGVPATPVAGLEEAVASEAALERGTFLELDGVPHVRLPWAVDGESVPFASPAPRLGEHTLEVLRECGVDEEEIRKIVGEGTASIAASRSVER</sequence>
<dbReference type="SUPFAM" id="SSF89796">
    <property type="entry name" value="CoA-transferase family III (CaiB/BaiF)"/>
    <property type="match status" value="1"/>
</dbReference>
<evidence type="ECO:0000256" key="1">
    <source>
        <dbReference type="ARBA" id="ARBA00022679"/>
    </source>
</evidence>